<dbReference type="InParanoid" id="D2W473"/>
<proteinExistence type="predicted"/>
<feature type="transmembrane region" description="Helical" evidence="1">
    <location>
        <begin position="60"/>
        <end position="77"/>
    </location>
</feature>
<dbReference type="InterPro" id="IPR019319">
    <property type="entry name" value="Plg-R(KT)"/>
</dbReference>
<dbReference type="VEuPathDB" id="AmoebaDB:NAEGRDRAFT_82296"/>
<keyword evidence="1" id="KW-0472">Membrane</keyword>
<keyword evidence="1" id="KW-0812">Transmembrane</keyword>
<reference evidence="2 3" key="1">
    <citation type="journal article" date="2010" name="Cell">
        <title>The genome of Naegleria gruberi illuminates early eukaryotic versatility.</title>
        <authorList>
            <person name="Fritz-Laylin L.K."/>
            <person name="Prochnik S.E."/>
            <person name="Ginger M.L."/>
            <person name="Dacks J.B."/>
            <person name="Carpenter M.L."/>
            <person name="Field M.C."/>
            <person name="Kuo A."/>
            <person name="Paredez A."/>
            <person name="Chapman J."/>
            <person name="Pham J."/>
            <person name="Shu S."/>
            <person name="Neupane R."/>
            <person name="Cipriano M."/>
            <person name="Mancuso J."/>
            <person name="Tu H."/>
            <person name="Salamov A."/>
            <person name="Lindquist E."/>
            <person name="Shapiro H."/>
            <person name="Lucas S."/>
            <person name="Grigoriev I.V."/>
            <person name="Cande W.Z."/>
            <person name="Fulton C."/>
            <person name="Rokhsar D.S."/>
            <person name="Dawson S.C."/>
        </authorList>
    </citation>
    <scope>NUCLEOTIDE SEQUENCE [LARGE SCALE GENOMIC DNA]</scope>
    <source>
        <strain evidence="2 3">NEG-M</strain>
    </source>
</reference>
<evidence type="ECO:0000313" key="3">
    <source>
        <dbReference type="Proteomes" id="UP000006671"/>
    </source>
</evidence>
<dbReference type="Proteomes" id="UP000006671">
    <property type="component" value="Unassembled WGS sequence"/>
</dbReference>
<dbReference type="PANTHER" id="PTHR13411">
    <property type="entry name" value="PLASMINOGEN RECEPTOR (KT)"/>
    <property type="match status" value="1"/>
</dbReference>
<dbReference type="KEGG" id="ngr:NAEGRDRAFT_82296"/>
<dbReference type="RefSeq" id="XP_002668868.1">
    <property type="nucleotide sequence ID" value="XM_002668822.1"/>
</dbReference>
<dbReference type="EMBL" id="GG738940">
    <property type="protein sequence ID" value="EFC36124.1"/>
    <property type="molecule type" value="Genomic_DNA"/>
</dbReference>
<accession>D2W473</accession>
<name>D2W473_NAEGR</name>
<dbReference type="PANTHER" id="PTHR13411:SF6">
    <property type="entry name" value="PLASMINOGEN RECEPTOR (KT)"/>
    <property type="match status" value="1"/>
</dbReference>
<keyword evidence="1" id="KW-1133">Transmembrane helix</keyword>
<dbReference type="AlphaFoldDB" id="D2W473"/>
<protein>
    <submittedName>
        <fullName evidence="2">Predicted protein</fullName>
    </submittedName>
</protein>
<dbReference type="Pfam" id="PF10166">
    <property type="entry name" value="DUF2368"/>
    <property type="match status" value="1"/>
</dbReference>
<evidence type="ECO:0000313" key="2">
    <source>
        <dbReference type="EMBL" id="EFC36124.1"/>
    </source>
</evidence>
<gene>
    <name evidence="2" type="ORF">NAEGRDRAFT_82296</name>
</gene>
<dbReference type="GO" id="GO:0005886">
    <property type="term" value="C:plasma membrane"/>
    <property type="evidence" value="ECO:0007669"/>
    <property type="project" value="InterPro"/>
</dbReference>
<organism evidence="3">
    <name type="scientific">Naegleria gruberi</name>
    <name type="common">Amoeba</name>
    <dbReference type="NCBI Taxonomy" id="5762"/>
    <lineage>
        <taxon>Eukaryota</taxon>
        <taxon>Discoba</taxon>
        <taxon>Heterolobosea</taxon>
        <taxon>Tetramitia</taxon>
        <taxon>Eutetramitia</taxon>
        <taxon>Vahlkampfiidae</taxon>
        <taxon>Naegleria</taxon>
    </lineage>
</organism>
<dbReference type="OrthoDB" id="10256697at2759"/>
<dbReference type="GeneID" id="8860458"/>
<keyword evidence="3" id="KW-1185">Reference proteome</keyword>
<feature type="transmembrane region" description="Helical" evidence="1">
    <location>
        <begin position="36"/>
        <end position="54"/>
    </location>
</feature>
<dbReference type="OMA" id="YNANEMT"/>
<sequence length="107" mass="12122">MSEPQGATLRNARSIYNANEMTLAMNVAKSRERCRWAGGYLSVLTIGSMGYWALAKKFPVGALIPISAVATYALWEYDLGYGNKLHRMGQEAQQIQTKERYKYFGKY</sequence>
<evidence type="ECO:0000256" key="1">
    <source>
        <dbReference type="SAM" id="Phobius"/>
    </source>
</evidence>